<keyword evidence="5" id="KW-0325">Glycoprotein</keyword>
<dbReference type="Gene3D" id="2.170.140.10">
    <property type="entry name" value="Chitin binding domain"/>
    <property type="match status" value="2"/>
</dbReference>
<evidence type="ECO:0000313" key="7">
    <source>
        <dbReference type="EMBL" id="KAL0270898.1"/>
    </source>
</evidence>
<accession>A0AAW2HML5</accession>
<evidence type="ECO:0000259" key="6">
    <source>
        <dbReference type="PROSITE" id="PS50940"/>
    </source>
</evidence>
<sequence length="179" mass="20016">MKCSRLIIDKISRGYIYIDVIRMHNAVERERDSQVNEQVKMKTVIALVVLTAAVVLANRPAGPFGTCPPVDGPTSVYLPDLKNRTVFYQCSNGKPVLMFCRESLVFTTSWNICERPCTTCSPDKPIGYCPTVDGQRPVNLRDGANVATYYTCQKGKPVLRTCAAGTIFEPYREICVREN</sequence>
<feature type="domain" description="Chitin-binding type-2" evidence="6">
    <location>
        <begin position="126"/>
        <end position="179"/>
    </location>
</feature>
<organism evidence="7">
    <name type="scientific">Menopon gallinae</name>
    <name type="common">poultry shaft louse</name>
    <dbReference type="NCBI Taxonomy" id="328185"/>
    <lineage>
        <taxon>Eukaryota</taxon>
        <taxon>Metazoa</taxon>
        <taxon>Ecdysozoa</taxon>
        <taxon>Arthropoda</taxon>
        <taxon>Hexapoda</taxon>
        <taxon>Insecta</taxon>
        <taxon>Pterygota</taxon>
        <taxon>Neoptera</taxon>
        <taxon>Paraneoptera</taxon>
        <taxon>Psocodea</taxon>
        <taxon>Troctomorpha</taxon>
        <taxon>Phthiraptera</taxon>
        <taxon>Amblycera</taxon>
        <taxon>Menoponidae</taxon>
        <taxon>Menopon</taxon>
    </lineage>
</organism>
<dbReference type="PANTHER" id="PTHR23301:SF0">
    <property type="entry name" value="CHITIN-BINDING TYPE-2 DOMAIN-CONTAINING PROTEIN-RELATED"/>
    <property type="match status" value="1"/>
</dbReference>
<dbReference type="SUPFAM" id="SSF57625">
    <property type="entry name" value="Invertebrate chitin-binding proteins"/>
    <property type="match status" value="2"/>
</dbReference>
<evidence type="ECO:0000256" key="3">
    <source>
        <dbReference type="ARBA" id="ARBA00022737"/>
    </source>
</evidence>
<evidence type="ECO:0000256" key="2">
    <source>
        <dbReference type="ARBA" id="ARBA00022729"/>
    </source>
</evidence>
<dbReference type="PROSITE" id="PS50940">
    <property type="entry name" value="CHIT_BIND_II"/>
    <property type="match status" value="2"/>
</dbReference>
<reference evidence="7" key="1">
    <citation type="journal article" date="2024" name="Gigascience">
        <title>Chromosome-level genome of the poultry shaft louse Menopon gallinae provides insight into the host-switching and adaptive evolution of parasitic lice.</title>
        <authorList>
            <person name="Xu Y."/>
            <person name="Ma L."/>
            <person name="Liu S."/>
            <person name="Liang Y."/>
            <person name="Liu Q."/>
            <person name="He Z."/>
            <person name="Tian L."/>
            <person name="Duan Y."/>
            <person name="Cai W."/>
            <person name="Li H."/>
            <person name="Song F."/>
        </authorList>
    </citation>
    <scope>NUCLEOTIDE SEQUENCE</scope>
    <source>
        <strain evidence="7">Cailab_2023a</strain>
    </source>
</reference>
<protein>
    <recommendedName>
        <fullName evidence="6">Chitin-binding type-2 domain-containing protein</fullName>
    </recommendedName>
</protein>
<evidence type="ECO:0000256" key="4">
    <source>
        <dbReference type="ARBA" id="ARBA00023157"/>
    </source>
</evidence>
<dbReference type="InterPro" id="IPR051940">
    <property type="entry name" value="Chitin_bind-dev_reg"/>
</dbReference>
<evidence type="ECO:0000256" key="5">
    <source>
        <dbReference type="ARBA" id="ARBA00023180"/>
    </source>
</evidence>
<comment type="caution">
    <text evidence="7">The sequence shown here is derived from an EMBL/GenBank/DDBJ whole genome shotgun (WGS) entry which is preliminary data.</text>
</comment>
<keyword evidence="1" id="KW-0147">Chitin-binding</keyword>
<dbReference type="InterPro" id="IPR002557">
    <property type="entry name" value="Chitin-bd_dom"/>
</dbReference>
<dbReference type="Pfam" id="PF01607">
    <property type="entry name" value="CBM_14"/>
    <property type="match status" value="2"/>
</dbReference>
<name>A0AAW2HML5_9NEOP</name>
<dbReference type="PANTHER" id="PTHR23301">
    <property type="entry name" value="CHITIN BINDING PERITROPHIN-A"/>
    <property type="match status" value="1"/>
</dbReference>
<keyword evidence="4" id="KW-1015">Disulfide bond</keyword>
<keyword evidence="3" id="KW-0677">Repeat</keyword>
<dbReference type="EMBL" id="JARGDH010000004">
    <property type="protein sequence ID" value="KAL0270898.1"/>
    <property type="molecule type" value="Genomic_DNA"/>
</dbReference>
<dbReference type="GO" id="GO:0008061">
    <property type="term" value="F:chitin binding"/>
    <property type="evidence" value="ECO:0007669"/>
    <property type="project" value="UniProtKB-KW"/>
</dbReference>
<keyword evidence="2" id="KW-0732">Signal</keyword>
<feature type="domain" description="Chitin-binding type-2" evidence="6">
    <location>
        <begin position="64"/>
        <end position="113"/>
    </location>
</feature>
<evidence type="ECO:0000256" key="1">
    <source>
        <dbReference type="ARBA" id="ARBA00022669"/>
    </source>
</evidence>
<dbReference type="GO" id="GO:0005576">
    <property type="term" value="C:extracellular region"/>
    <property type="evidence" value="ECO:0007669"/>
    <property type="project" value="InterPro"/>
</dbReference>
<dbReference type="InterPro" id="IPR036508">
    <property type="entry name" value="Chitin-bd_dom_sf"/>
</dbReference>
<dbReference type="SMART" id="SM00494">
    <property type="entry name" value="ChtBD2"/>
    <property type="match status" value="2"/>
</dbReference>
<gene>
    <name evidence="7" type="ORF">PYX00_008171</name>
</gene>
<proteinExistence type="predicted"/>
<dbReference type="AlphaFoldDB" id="A0AAW2HML5"/>